<dbReference type="Proteomes" id="UP000197290">
    <property type="component" value="Unassembled WGS sequence"/>
</dbReference>
<evidence type="ECO:0000256" key="2">
    <source>
        <dbReference type="SAM" id="MobiDB-lite"/>
    </source>
</evidence>
<dbReference type="InterPro" id="IPR001387">
    <property type="entry name" value="Cro/C1-type_HTH"/>
</dbReference>
<protein>
    <submittedName>
        <fullName evidence="4">Helix-turn-helix domain protein</fullName>
    </submittedName>
</protein>
<dbReference type="SMART" id="SM00530">
    <property type="entry name" value="HTH_XRE"/>
    <property type="match status" value="1"/>
</dbReference>
<comment type="similarity">
    <text evidence="1">Belongs to the short-chain fatty acyl-CoA assimilation regulator (ScfR) family.</text>
</comment>
<gene>
    <name evidence="4" type="ORF">SPDO_33010</name>
</gene>
<evidence type="ECO:0000256" key="1">
    <source>
        <dbReference type="ARBA" id="ARBA00007227"/>
    </source>
</evidence>
<proteinExistence type="inferred from homology"/>
<feature type="region of interest" description="Disordered" evidence="2">
    <location>
        <begin position="31"/>
        <end position="51"/>
    </location>
</feature>
<feature type="domain" description="HTH cro/C1-type" evidence="3">
    <location>
        <begin position="13"/>
        <end position="70"/>
    </location>
</feature>
<dbReference type="RefSeq" id="WP_143559690.1">
    <property type="nucleotide sequence ID" value="NZ_NBBI01000014.1"/>
</dbReference>
<dbReference type="SUPFAM" id="SSF47413">
    <property type="entry name" value="lambda repressor-like DNA-binding domains"/>
    <property type="match status" value="1"/>
</dbReference>
<dbReference type="GO" id="GO:0003677">
    <property type="term" value="F:DNA binding"/>
    <property type="evidence" value="ECO:0007669"/>
    <property type="project" value="InterPro"/>
</dbReference>
<dbReference type="OrthoDB" id="9794834at2"/>
<dbReference type="CDD" id="cd00093">
    <property type="entry name" value="HTH_XRE"/>
    <property type="match status" value="1"/>
</dbReference>
<dbReference type="InterPro" id="IPR010982">
    <property type="entry name" value="Lambda_DNA-bd_dom_sf"/>
</dbReference>
<name>A0A245ZCW3_9SPHN</name>
<dbReference type="PROSITE" id="PS50943">
    <property type="entry name" value="HTH_CROC1"/>
    <property type="match status" value="1"/>
</dbReference>
<dbReference type="AlphaFoldDB" id="A0A245ZCW3"/>
<reference evidence="4 5" key="1">
    <citation type="submission" date="2017-03" db="EMBL/GenBank/DDBJ databases">
        <title>Genome sequence of Sphingomonas dokdonensis DSM 21029.</title>
        <authorList>
            <person name="Poehlein A."/>
            <person name="Wuebbeler J.H."/>
            <person name="Steinbuechel A."/>
            <person name="Daniel R."/>
        </authorList>
    </citation>
    <scope>NUCLEOTIDE SEQUENCE [LARGE SCALE GENOMIC DNA]</scope>
    <source>
        <strain evidence="4 5">DSM 21029</strain>
    </source>
</reference>
<dbReference type="EMBL" id="NBBI01000014">
    <property type="protein sequence ID" value="OWK27532.1"/>
    <property type="molecule type" value="Genomic_DNA"/>
</dbReference>
<sequence>MRIGTPGFIPARLTEAREARRIPSKAALARRLGMSATTTSRWEDETSGQTPDNATLVRLAGELGVRPEYFLRPPFHSDRPTFLRSLASTLVRDLDFQKAQMHWLQEISFVIGHYVDLPEVDIPDVLDGASYTQLRDEDIEEIALRLRRHWQLGEGPCGDVVAIMERIGIVVAAIPMNTTKLDGLCSWSPIDGRPHVLLATDKMSFPRRQMDAAHELAHAVLHQAVPAEEFQANLRSIEQQAFRLGSALLMPSTTYPKDVRHASLAMLVSLKERWRVSVKAQIKRLSDLEIIPEEFSRQLYKLYSAKGWSKGEPLDQHWPIQPPRALRDSLNLIVENNVRSKADLLATEFTISSTDVEELCGLPPGWFDRDAAEVVSLKRHPADRPGVHYDDAEVIAFPDRRPHPWSGRSS</sequence>
<dbReference type="PANTHER" id="PTHR43236">
    <property type="entry name" value="ANTITOXIN HIGA1"/>
    <property type="match status" value="1"/>
</dbReference>
<comment type="caution">
    <text evidence="4">The sequence shown here is derived from an EMBL/GenBank/DDBJ whole genome shotgun (WGS) entry which is preliminary data.</text>
</comment>
<evidence type="ECO:0000259" key="3">
    <source>
        <dbReference type="PROSITE" id="PS50943"/>
    </source>
</evidence>
<dbReference type="InterPro" id="IPR010359">
    <property type="entry name" value="IrrE_HExxH"/>
</dbReference>
<accession>A0A245ZCW3</accession>
<dbReference type="PANTHER" id="PTHR43236:SF1">
    <property type="entry name" value="BLL7220 PROTEIN"/>
    <property type="match status" value="1"/>
</dbReference>
<dbReference type="Gene3D" id="1.10.260.40">
    <property type="entry name" value="lambda repressor-like DNA-binding domains"/>
    <property type="match status" value="1"/>
</dbReference>
<dbReference type="Pfam" id="PF06114">
    <property type="entry name" value="Peptidase_M78"/>
    <property type="match status" value="1"/>
</dbReference>
<evidence type="ECO:0000313" key="4">
    <source>
        <dbReference type="EMBL" id="OWK27532.1"/>
    </source>
</evidence>
<keyword evidence="5" id="KW-1185">Reference proteome</keyword>
<dbReference type="InterPro" id="IPR052345">
    <property type="entry name" value="Rad_response_metalloprotease"/>
</dbReference>
<organism evidence="4 5">
    <name type="scientific">Sphingomonas dokdonensis</name>
    <dbReference type="NCBI Taxonomy" id="344880"/>
    <lineage>
        <taxon>Bacteria</taxon>
        <taxon>Pseudomonadati</taxon>
        <taxon>Pseudomonadota</taxon>
        <taxon>Alphaproteobacteria</taxon>
        <taxon>Sphingomonadales</taxon>
        <taxon>Sphingomonadaceae</taxon>
        <taxon>Sphingomonas</taxon>
    </lineage>
</organism>
<evidence type="ECO:0000313" key="5">
    <source>
        <dbReference type="Proteomes" id="UP000197290"/>
    </source>
</evidence>